<reference evidence="7 8" key="1">
    <citation type="journal article" date="2015" name="Microbiome">
        <title>Genomic resolution of linkages in carbon, nitrogen, and sulfur cycling among widespread estuary sediment bacteria.</title>
        <authorList>
            <person name="Baker B.J."/>
            <person name="Lazar C.S."/>
            <person name="Teske A.P."/>
            <person name="Dick G.J."/>
        </authorList>
    </citation>
    <scope>NUCLEOTIDE SEQUENCE [LARGE SCALE GENOMIC DNA]</scope>
    <source>
        <strain evidence="7">DG_54_3</strain>
    </source>
</reference>
<evidence type="ECO:0000256" key="4">
    <source>
        <dbReference type="ARBA" id="ARBA00022917"/>
    </source>
</evidence>
<dbReference type="InterPro" id="IPR029044">
    <property type="entry name" value="Nucleotide-diphossugar_trans"/>
</dbReference>
<evidence type="ECO:0000259" key="5">
    <source>
        <dbReference type="Pfam" id="PF00483"/>
    </source>
</evidence>
<dbReference type="SUPFAM" id="SSF53448">
    <property type="entry name" value="Nucleotide-diphospho-sugar transferases"/>
    <property type="match status" value="1"/>
</dbReference>
<dbReference type="Gene3D" id="2.160.10.10">
    <property type="entry name" value="Hexapeptide repeat proteins"/>
    <property type="match status" value="1"/>
</dbReference>
<proteinExistence type="predicted"/>
<feature type="domain" description="EIF2B subunit epsilon/gamma LbH" evidence="6">
    <location>
        <begin position="252"/>
        <end position="351"/>
    </location>
</feature>
<dbReference type="Proteomes" id="UP000051861">
    <property type="component" value="Unassembled WGS sequence"/>
</dbReference>
<accession>A0A0S7Y4X3</accession>
<dbReference type="Gene3D" id="3.90.550.10">
    <property type="entry name" value="Spore Coat Polysaccharide Biosynthesis Protein SpsA, Chain A"/>
    <property type="match status" value="1"/>
</dbReference>
<evidence type="ECO:0000256" key="3">
    <source>
        <dbReference type="ARBA" id="ARBA00022540"/>
    </source>
</evidence>
<name>A0A0S7Y4X3_UNCSA</name>
<dbReference type="InterPro" id="IPR005835">
    <property type="entry name" value="NTP_transferase_dom"/>
</dbReference>
<comment type="caution">
    <text evidence="7">The sequence shown here is derived from an EMBL/GenBank/DDBJ whole genome shotgun (WGS) entry which is preliminary data.</text>
</comment>
<feature type="domain" description="Nucleotidyl transferase" evidence="5">
    <location>
        <begin position="2"/>
        <end position="231"/>
    </location>
</feature>
<evidence type="ECO:0000313" key="8">
    <source>
        <dbReference type="Proteomes" id="UP000051861"/>
    </source>
</evidence>
<protein>
    <submittedName>
        <fullName evidence="7">Uncharacterized protein</fullName>
    </submittedName>
</protein>
<keyword evidence="2" id="KW-0963">Cytoplasm</keyword>
<dbReference type="InterPro" id="IPR011004">
    <property type="entry name" value="Trimer_LpxA-like_sf"/>
</dbReference>
<keyword evidence="3" id="KW-0396">Initiation factor</keyword>
<dbReference type="InterPro" id="IPR050486">
    <property type="entry name" value="Mannose-1P_guanyltransferase"/>
</dbReference>
<evidence type="ECO:0000259" key="6">
    <source>
        <dbReference type="Pfam" id="PF25084"/>
    </source>
</evidence>
<evidence type="ECO:0000313" key="7">
    <source>
        <dbReference type="EMBL" id="KPJ69180.1"/>
    </source>
</evidence>
<sequence>MKALIMAAGYGTRLEPLTLAVPKPMVPIVNLPTMQHNIELLKRYGFRKVIANIHYYPEQIENYFGDGHDFGVHLSYSYEKELLGTAGGVKRMAKLIGIKRTFLILSSDALTDINLKRIISYHKKKNALITVALAKVREVSQFGVVIQDKDGKIIGFQEKPKPEEAQSDMVNAGIYVIEPEILKMIPDGFYDFGKELFPKLVGEKAPLYGYPMVEYWNDVGGLDKYIRSSYDAMKGIVQIRIPGRRIGRSTWIGARVDIDRSARFEGSVIVGDRCSIGKDVYIKDSVIGDKCVIEDGSVITGSVLWSDTIFEKEAQIDQSVVGNWCHVGEKARILEGSIVSNRTTIRERVEIPPHSRINPNSIA</sequence>
<dbReference type="CDD" id="cd04181">
    <property type="entry name" value="NTP_transferase"/>
    <property type="match status" value="1"/>
</dbReference>
<dbReference type="EMBL" id="LIZX01000030">
    <property type="protein sequence ID" value="KPJ69180.1"/>
    <property type="molecule type" value="Genomic_DNA"/>
</dbReference>
<dbReference type="Pfam" id="PF00483">
    <property type="entry name" value="NTP_transferase"/>
    <property type="match status" value="1"/>
</dbReference>
<organism evidence="7 8">
    <name type="scientific">candidate division WOR-1 bacterium DG_54_3</name>
    <dbReference type="NCBI Taxonomy" id="1703775"/>
    <lineage>
        <taxon>Bacteria</taxon>
        <taxon>Bacillati</taxon>
        <taxon>Saganbacteria</taxon>
    </lineage>
</organism>
<evidence type="ECO:0000256" key="1">
    <source>
        <dbReference type="ARBA" id="ARBA00004514"/>
    </source>
</evidence>
<keyword evidence="4" id="KW-0648">Protein biosynthesis</keyword>
<gene>
    <name evidence="7" type="ORF">AMJ44_04455</name>
</gene>
<dbReference type="SUPFAM" id="SSF51161">
    <property type="entry name" value="Trimeric LpxA-like enzymes"/>
    <property type="match status" value="1"/>
</dbReference>
<dbReference type="InterPro" id="IPR056764">
    <property type="entry name" value="LbH_EIF2B3/5"/>
</dbReference>
<comment type="subcellular location">
    <subcellularLocation>
        <location evidence="1">Cytoplasm</location>
        <location evidence="1">Cytosol</location>
    </subcellularLocation>
</comment>
<evidence type="ECO:0000256" key="2">
    <source>
        <dbReference type="ARBA" id="ARBA00022490"/>
    </source>
</evidence>
<dbReference type="Pfam" id="PF25084">
    <property type="entry name" value="LbH_EIF2B"/>
    <property type="match status" value="1"/>
</dbReference>
<dbReference type="AlphaFoldDB" id="A0A0S7Y4X3"/>
<dbReference type="PANTHER" id="PTHR22572">
    <property type="entry name" value="SUGAR-1-PHOSPHATE GUANYL TRANSFERASE"/>
    <property type="match status" value="1"/>
</dbReference>